<name>A0A3A6PK64_9BACL</name>
<evidence type="ECO:0000313" key="1">
    <source>
        <dbReference type="EMBL" id="RJX41797.1"/>
    </source>
</evidence>
<organism evidence="1 2">
    <name type="scientific">Paenibacillus pinisoli</name>
    <dbReference type="NCBI Taxonomy" id="1276110"/>
    <lineage>
        <taxon>Bacteria</taxon>
        <taxon>Bacillati</taxon>
        <taxon>Bacillota</taxon>
        <taxon>Bacilli</taxon>
        <taxon>Bacillales</taxon>
        <taxon>Paenibacillaceae</taxon>
        <taxon>Paenibacillus</taxon>
    </lineage>
</organism>
<dbReference type="AlphaFoldDB" id="A0A3A6PK64"/>
<sequence length="66" mass="8037">MEQLDLFSEIEIEEAPPLNGFYYEARTRRFVSYCNGRRHFEIPASRCKARAWPKDWQEKIMRERAI</sequence>
<dbReference type="Proteomes" id="UP000267798">
    <property type="component" value="Unassembled WGS sequence"/>
</dbReference>
<dbReference type="OrthoDB" id="2663200at2"/>
<proteinExistence type="predicted"/>
<accession>A0A3A6PK64</accession>
<gene>
    <name evidence="1" type="ORF">D3P09_02460</name>
</gene>
<protein>
    <submittedName>
        <fullName evidence="1">Uncharacterized protein</fullName>
    </submittedName>
</protein>
<reference evidence="1 2" key="1">
    <citation type="submission" date="2018-09" db="EMBL/GenBank/DDBJ databases">
        <title>Paenibacillus aracenensis nov. sp. isolated from a cave in southern Spain.</title>
        <authorList>
            <person name="Jurado V."/>
            <person name="Gutierrez-Patricio S."/>
            <person name="Gonzalez-Pimentel J.L."/>
            <person name="Miller A.Z."/>
            <person name="Laiz L."/>
            <person name="Saiz-Jimenez C."/>
        </authorList>
    </citation>
    <scope>NUCLEOTIDE SEQUENCE [LARGE SCALE GENOMIC DNA]</scope>
    <source>
        <strain evidence="1 2">JCM 19203</strain>
    </source>
</reference>
<comment type="caution">
    <text evidence="1">The sequence shown here is derived from an EMBL/GenBank/DDBJ whole genome shotgun (WGS) entry which is preliminary data.</text>
</comment>
<dbReference type="EMBL" id="QXQB01000001">
    <property type="protein sequence ID" value="RJX41797.1"/>
    <property type="molecule type" value="Genomic_DNA"/>
</dbReference>
<keyword evidence="2" id="KW-1185">Reference proteome</keyword>
<evidence type="ECO:0000313" key="2">
    <source>
        <dbReference type="Proteomes" id="UP000267798"/>
    </source>
</evidence>